<keyword evidence="6" id="KW-1185">Reference proteome</keyword>
<feature type="region of interest" description="Disordered" evidence="3">
    <location>
        <begin position="123"/>
        <end position="236"/>
    </location>
</feature>
<feature type="compositionally biased region" description="Low complexity" evidence="3">
    <location>
        <begin position="66"/>
        <end position="75"/>
    </location>
</feature>
<dbReference type="AlphaFoldDB" id="A0A2P7YDX8"/>
<dbReference type="Proteomes" id="UP000243723">
    <property type="component" value="Unassembled WGS sequence"/>
</dbReference>
<dbReference type="PANTHER" id="PTHR37534">
    <property type="entry name" value="TRANSCRIPTIONAL ACTIVATOR PROTEIN UGA3"/>
    <property type="match status" value="1"/>
</dbReference>
<dbReference type="CDD" id="cd00067">
    <property type="entry name" value="GAL4"/>
    <property type="match status" value="1"/>
</dbReference>
<feature type="region of interest" description="Disordered" evidence="3">
    <location>
        <begin position="66"/>
        <end position="89"/>
    </location>
</feature>
<dbReference type="GO" id="GO:0008270">
    <property type="term" value="F:zinc ion binding"/>
    <property type="evidence" value="ECO:0007669"/>
    <property type="project" value="InterPro"/>
</dbReference>
<evidence type="ECO:0000313" key="5">
    <source>
        <dbReference type="EMBL" id="PSK34164.1"/>
    </source>
</evidence>
<dbReference type="SUPFAM" id="SSF57701">
    <property type="entry name" value="Zn2/Cys6 DNA-binding domain"/>
    <property type="match status" value="1"/>
</dbReference>
<dbReference type="GO" id="GO:0000981">
    <property type="term" value="F:DNA-binding transcription factor activity, RNA polymerase II-specific"/>
    <property type="evidence" value="ECO:0007669"/>
    <property type="project" value="InterPro"/>
</dbReference>
<dbReference type="Gene3D" id="4.10.240.10">
    <property type="entry name" value="Zn(2)-C6 fungal-type DNA-binding domain"/>
    <property type="match status" value="1"/>
</dbReference>
<dbReference type="InterPro" id="IPR021858">
    <property type="entry name" value="Fun_TF"/>
</dbReference>
<comment type="subcellular location">
    <subcellularLocation>
        <location evidence="1">Nucleus</location>
    </subcellularLocation>
</comment>
<dbReference type="Pfam" id="PF11951">
    <property type="entry name" value="Fungal_trans_2"/>
    <property type="match status" value="1"/>
</dbReference>
<proteinExistence type="predicted"/>
<dbReference type="InterPro" id="IPR001138">
    <property type="entry name" value="Zn2Cys6_DnaBD"/>
</dbReference>
<evidence type="ECO:0000256" key="1">
    <source>
        <dbReference type="ARBA" id="ARBA00004123"/>
    </source>
</evidence>
<dbReference type="GO" id="GO:0000976">
    <property type="term" value="F:transcription cis-regulatory region binding"/>
    <property type="evidence" value="ECO:0007669"/>
    <property type="project" value="TreeGrafter"/>
</dbReference>
<reference evidence="5 6" key="1">
    <citation type="submission" date="2017-05" db="EMBL/GenBank/DDBJ databases">
        <title>Draft genome sequence of Elsinoe australis.</title>
        <authorList>
            <person name="Cheng Q."/>
        </authorList>
    </citation>
    <scope>NUCLEOTIDE SEQUENCE [LARGE SCALE GENOMIC DNA]</scope>
    <source>
        <strain evidence="5 6">NL1</strain>
    </source>
</reference>
<organism evidence="5 6">
    <name type="scientific">Elsinoe australis</name>
    <dbReference type="NCBI Taxonomy" id="40998"/>
    <lineage>
        <taxon>Eukaryota</taxon>
        <taxon>Fungi</taxon>
        <taxon>Dikarya</taxon>
        <taxon>Ascomycota</taxon>
        <taxon>Pezizomycotina</taxon>
        <taxon>Dothideomycetes</taxon>
        <taxon>Dothideomycetidae</taxon>
        <taxon>Myriangiales</taxon>
        <taxon>Elsinoaceae</taxon>
        <taxon>Elsinoe</taxon>
    </lineage>
</organism>
<gene>
    <name evidence="5" type="ORF">B9Z65_8490</name>
</gene>
<feature type="domain" description="Zn(2)-C6 fungal-type" evidence="4">
    <location>
        <begin position="96"/>
        <end position="126"/>
    </location>
</feature>
<feature type="compositionally biased region" description="Basic residues" evidence="3">
    <location>
        <begin position="77"/>
        <end position="89"/>
    </location>
</feature>
<dbReference type="GO" id="GO:0045944">
    <property type="term" value="P:positive regulation of transcription by RNA polymerase II"/>
    <property type="evidence" value="ECO:0007669"/>
    <property type="project" value="TreeGrafter"/>
</dbReference>
<feature type="compositionally biased region" description="Basic residues" evidence="3">
    <location>
        <begin position="220"/>
        <end position="234"/>
    </location>
</feature>
<accession>A0A2P7YDX8</accession>
<evidence type="ECO:0000256" key="2">
    <source>
        <dbReference type="ARBA" id="ARBA00023242"/>
    </source>
</evidence>
<dbReference type="PANTHER" id="PTHR37534:SF10">
    <property type="entry name" value="ZN(II)2CYS6 TRANSCRIPTION FACTOR (EUROFUNG)"/>
    <property type="match status" value="1"/>
</dbReference>
<evidence type="ECO:0000256" key="3">
    <source>
        <dbReference type="SAM" id="MobiDB-lite"/>
    </source>
</evidence>
<dbReference type="SMART" id="SM00066">
    <property type="entry name" value="GAL4"/>
    <property type="match status" value="1"/>
</dbReference>
<dbReference type="PROSITE" id="PS50048">
    <property type="entry name" value="ZN2_CY6_FUNGAL_2"/>
    <property type="match status" value="1"/>
</dbReference>
<dbReference type="InterPro" id="IPR036864">
    <property type="entry name" value="Zn2-C6_fun-type_DNA-bd_sf"/>
</dbReference>
<comment type="caution">
    <text evidence="5">The sequence shown here is derived from an EMBL/GenBank/DDBJ whole genome shotgun (WGS) entry which is preliminary data.</text>
</comment>
<dbReference type="OrthoDB" id="5278208at2759"/>
<protein>
    <recommendedName>
        <fullName evidence="4">Zn(2)-C6 fungal-type domain-containing protein</fullName>
    </recommendedName>
</protein>
<evidence type="ECO:0000313" key="6">
    <source>
        <dbReference type="Proteomes" id="UP000243723"/>
    </source>
</evidence>
<evidence type="ECO:0000259" key="4">
    <source>
        <dbReference type="PROSITE" id="PS50048"/>
    </source>
</evidence>
<keyword evidence="2" id="KW-0539">Nucleus</keyword>
<sequence length="763" mass="84791">MTSAFAPNSFGMDGHYGYMQPPPGAYYHEDESPMISPDVYGPQLHQLNTLSTESLHQYGDYDDSSLSLVSPLDGSQKGKRRQHGVDHVKHKRTRSGCFTCRQRRVKCDEAHPTCERCRKGKRECVYPDPSSLKQVRDPSKIRSVPADSVSNSSGDEEGTDSQKLPPIPDEDEGSRAGPPSSEPSSAISGPVDGMQLPAHDSMSPSSKEKSPTSPVDTSRTKRPHPGRSASKSHLRQATLAGPKWAKLPKDVRFYMKYHRDNISCHHYALKYDGSGWLKDTFLEIALSYEPLLYAITAFSAYFHTLTLPDGKISMFLGYYNKSVETLRATLARSSHYNTATLLTILQLATFEEYLGDWVNVMSHQRAAKEILTQLFTPSNIMMNETKRKIITWYLRFDIVTGLVSGEETVLGREWHSTVTNYYIRQEADHPSNLGSVFEASFAKSRLLATDIASLFGKKGKGVISDEEFNAGVAELKRQMDARDAEVNNAFASTRSYISSFPNAPTDNSHDIVDSTSHDYLIAGDLWTWNLVMVDWWAIQLVFIGQLYQLDRSVNPIQLVELSYKICRMFEGMEFAAKENQSAILGAHASLGIAATALPKDQKHSNWCRRKFAVIERNGYVYPPSFRTRMSNLWSADVNNWWLDDDELLLPILRQIREFINDRTLNPETTQSISLREMRAIFEAMTVEEGDTRAGGSAGSVGPGVEGEFDFGMGGMEGSSDRIEAGSWGMGSSPGVDWGLVTSGEVGQGEWGSVVGGPSPERGA</sequence>
<dbReference type="Pfam" id="PF00172">
    <property type="entry name" value="Zn_clus"/>
    <property type="match status" value="1"/>
</dbReference>
<dbReference type="EMBL" id="NHZQ01000447">
    <property type="protein sequence ID" value="PSK34164.1"/>
    <property type="molecule type" value="Genomic_DNA"/>
</dbReference>
<dbReference type="STRING" id="40998.A0A2P7YDX8"/>
<dbReference type="GO" id="GO:0005634">
    <property type="term" value="C:nucleus"/>
    <property type="evidence" value="ECO:0007669"/>
    <property type="project" value="UniProtKB-SubCell"/>
</dbReference>
<dbReference type="PROSITE" id="PS00463">
    <property type="entry name" value="ZN2_CY6_FUNGAL_1"/>
    <property type="match status" value="1"/>
</dbReference>
<name>A0A2P7YDX8_9PEZI</name>